<dbReference type="HOGENOM" id="CLU_3380047_0_0_0"/>
<proteinExistence type="predicted"/>
<dbReference type="KEGG" id="aca:ACP_2395"/>
<dbReference type="InParanoid" id="C1F191"/>
<reference evidence="1 2" key="1">
    <citation type="journal article" date="2009" name="Appl. Environ. Microbiol.">
        <title>Three genomes from the phylum Acidobacteria provide insight into the lifestyles of these microorganisms in soils.</title>
        <authorList>
            <person name="Ward N.L."/>
            <person name="Challacombe J.F."/>
            <person name="Janssen P.H."/>
            <person name="Henrissat B."/>
            <person name="Coutinho P.M."/>
            <person name="Wu M."/>
            <person name="Xie G."/>
            <person name="Haft D.H."/>
            <person name="Sait M."/>
            <person name="Badger J."/>
            <person name="Barabote R.D."/>
            <person name="Bradley B."/>
            <person name="Brettin T.S."/>
            <person name="Brinkac L.M."/>
            <person name="Bruce D."/>
            <person name="Creasy T."/>
            <person name="Daugherty S.C."/>
            <person name="Davidsen T.M."/>
            <person name="DeBoy R.T."/>
            <person name="Detter J.C."/>
            <person name="Dodson R.J."/>
            <person name="Durkin A.S."/>
            <person name="Ganapathy A."/>
            <person name="Gwinn-Giglio M."/>
            <person name="Han C.S."/>
            <person name="Khouri H."/>
            <person name="Kiss H."/>
            <person name="Kothari S.P."/>
            <person name="Madupu R."/>
            <person name="Nelson K.E."/>
            <person name="Nelson W.C."/>
            <person name="Paulsen I."/>
            <person name="Penn K."/>
            <person name="Ren Q."/>
            <person name="Rosovitz M.J."/>
            <person name="Selengut J.D."/>
            <person name="Shrivastava S."/>
            <person name="Sullivan S.A."/>
            <person name="Tapia R."/>
            <person name="Thompson L.S."/>
            <person name="Watkins K.L."/>
            <person name="Yang Q."/>
            <person name="Yu C."/>
            <person name="Zafar N."/>
            <person name="Zhou L."/>
            <person name="Kuske C.R."/>
        </authorList>
    </citation>
    <scope>NUCLEOTIDE SEQUENCE [LARGE SCALE GENOMIC DNA]</scope>
    <source>
        <strain evidence="2">ATCC 51196 / DSM 11244 / BCRC 80197 / JCM 7670 / NBRC 15755 / NCIMB 13165 / 161</strain>
    </source>
</reference>
<dbReference type="Proteomes" id="UP000002207">
    <property type="component" value="Chromosome"/>
</dbReference>
<dbReference type="EMBL" id="CP001472">
    <property type="protein sequence ID" value="ACO32138.1"/>
    <property type="molecule type" value="Genomic_DNA"/>
</dbReference>
<keyword evidence="2" id="KW-1185">Reference proteome</keyword>
<organism evidence="1 2">
    <name type="scientific">Acidobacterium capsulatum (strain ATCC 51196 / DSM 11244 / BCRC 80197 / JCM 7670 / NBRC 15755 / NCIMB 13165 / 161)</name>
    <dbReference type="NCBI Taxonomy" id="240015"/>
    <lineage>
        <taxon>Bacteria</taxon>
        <taxon>Pseudomonadati</taxon>
        <taxon>Acidobacteriota</taxon>
        <taxon>Terriglobia</taxon>
        <taxon>Terriglobales</taxon>
        <taxon>Acidobacteriaceae</taxon>
        <taxon>Acidobacterium</taxon>
    </lineage>
</organism>
<evidence type="ECO:0000313" key="1">
    <source>
        <dbReference type="EMBL" id="ACO32138.1"/>
    </source>
</evidence>
<evidence type="ECO:0000313" key="2">
    <source>
        <dbReference type="Proteomes" id="UP000002207"/>
    </source>
</evidence>
<protein>
    <submittedName>
        <fullName evidence="1">Uncharacterized protein</fullName>
    </submittedName>
</protein>
<sequence>MNPHSHLLKHLALADCFEQLAGQYAAKIAEICG</sequence>
<gene>
    <name evidence="1" type="ordered locus">ACP_2395</name>
</gene>
<dbReference type="AlphaFoldDB" id="C1F191"/>
<name>C1F191_ACIC5</name>
<accession>C1F191</accession>
<dbReference type="STRING" id="240015.ACP_2395"/>